<evidence type="ECO:0000313" key="10">
    <source>
        <dbReference type="Proteomes" id="UP000826725"/>
    </source>
</evidence>
<feature type="transmembrane region" description="Helical" evidence="8">
    <location>
        <begin position="101"/>
        <end position="120"/>
    </location>
</feature>
<keyword evidence="6 8" id="KW-1133">Transmembrane helix</keyword>
<dbReference type="KEGG" id="dbk:DGMP_01120"/>
<dbReference type="GO" id="GO:0006508">
    <property type="term" value="P:proteolysis"/>
    <property type="evidence" value="ECO:0007669"/>
    <property type="project" value="UniProtKB-KW"/>
</dbReference>
<evidence type="ECO:0000256" key="5">
    <source>
        <dbReference type="ARBA" id="ARBA00022801"/>
    </source>
</evidence>
<evidence type="ECO:0000313" key="9">
    <source>
        <dbReference type="EMBL" id="BCL59419.1"/>
    </source>
</evidence>
<feature type="transmembrane region" description="Helical" evidence="8">
    <location>
        <begin position="183"/>
        <end position="206"/>
    </location>
</feature>
<dbReference type="Pfam" id="PF09721">
    <property type="entry name" value="Exosortase_EpsH"/>
    <property type="match status" value="1"/>
</dbReference>
<dbReference type="InterPro" id="IPR026392">
    <property type="entry name" value="Exo/Archaeosortase_dom"/>
</dbReference>
<dbReference type="AlphaFoldDB" id="A0A8D5JFZ2"/>
<name>A0A8D5JFZ2_9BACT</name>
<organism evidence="9 10">
    <name type="scientific">Desulfomarina profundi</name>
    <dbReference type="NCBI Taxonomy" id="2772557"/>
    <lineage>
        <taxon>Bacteria</taxon>
        <taxon>Pseudomonadati</taxon>
        <taxon>Thermodesulfobacteriota</taxon>
        <taxon>Desulfobulbia</taxon>
        <taxon>Desulfobulbales</taxon>
        <taxon>Desulfobulbaceae</taxon>
        <taxon>Desulfomarina</taxon>
    </lineage>
</organism>
<dbReference type="InterPro" id="IPR019127">
    <property type="entry name" value="Exosortase"/>
</dbReference>
<comment type="subcellular location">
    <subcellularLocation>
        <location evidence="1">Cell membrane</location>
        <topology evidence="1">Multi-pass membrane protein</topology>
    </subcellularLocation>
</comment>
<dbReference type="Proteomes" id="UP000826725">
    <property type="component" value="Chromosome"/>
</dbReference>
<protein>
    <submittedName>
        <fullName evidence="9">Exosortase</fullName>
    </submittedName>
</protein>
<feature type="transmembrane region" description="Helical" evidence="8">
    <location>
        <begin position="44"/>
        <end position="61"/>
    </location>
</feature>
<accession>A0A8D5JFZ2</accession>
<feature type="transmembrane region" description="Helical" evidence="8">
    <location>
        <begin position="255"/>
        <end position="275"/>
    </location>
</feature>
<dbReference type="NCBIfam" id="TIGR02602">
    <property type="entry name" value="8TM_EpsH"/>
    <property type="match status" value="1"/>
</dbReference>
<dbReference type="GO" id="GO:0005886">
    <property type="term" value="C:plasma membrane"/>
    <property type="evidence" value="ECO:0007669"/>
    <property type="project" value="UniProtKB-SubCell"/>
</dbReference>
<evidence type="ECO:0000256" key="3">
    <source>
        <dbReference type="ARBA" id="ARBA00022670"/>
    </source>
</evidence>
<sequence>MIVRQPVWSGRNIFSAGILLVALFILYWPFLIKLVADWGTNDDYSHGYFIPALTLYFIYHIRDKLRDLTIRPSFFGLFVIVAGLVQLVIGKIGSEFFLQRTSLIIVLYGLVLFFLGWAYLRKLFLPLSYLFFMVPLPAIIWNKIAFPMQLFASALTEKVVYALGIAIYREGNVLHLAETTLEVVAACSGLRSLMTMFALSAALAFLSSLSRWKKIILLLSAAPIAVIANILRLSGTAVLASRYGSEVAQGFLHEFSGIVVFMLGLGMLVAVNTLLSKIGRKI</sequence>
<dbReference type="EMBL" id="AP024086">
    <property type="protein sequence ID" value="BCL59419.1"/>
    <property type="molecule type" value="Genomic_DNA"/>
</dbReference>
<feature type="transmembrane region" description="Helical" evidence="8">
    <location>
        <begin position="73"/>
        <end position="89"/>
    </location>
</feature>
<reference evidence="9" key="1">
    <citation type="submission" date="2020-09" db="EMBL/GenBank/DDBJ databases">
        <title>Desulfogranum mesoprofundum gen. nov., sp. nov., a novel mesophilic, sulfate-reducing chemolithoautotroph isolated from a deep-sea hydrothermal vent chimney in the Suiyo Seamount.</title>
        <authorList>
            <person name="Hashimoto Y."/>
            <person name="Nakagawa S."/>
        </authorList>
    </citation>
    <scope>NUCLEOTIDE SEQUENCE</scope>
    <source>
        <strain evidence="9">KT2</strain>
    </source>
</reference>
<feature type="transmembrane region" description="Helical" evidence="8">
    <location>
        <begin position="12"/>
        <end position="32"/>
    </location>
</feature>
<evidence type="ECO:0000256" key="1">
    <source>
        <dbReference type="ARBA" id="ARBA00004651"/>
    </source>
</evidence>
<keyword evidence="5" id="KW-0378">Hydrolase</keyword>
<evidence type="ECO:0000256" key="6">
    <source>
        <dbReference type="ARBA" id="ARBA00022989"/>
    </source>
</evidence>
<dbReference type="GO" id="GO:0008233">
    <property type="term" value="F:peptidase activity"/>
    <property type="evidence" value="ECO:0007669"/>
    <property type="project" value="UniProtKB-KW"/>
</dbReference>
<evidence type="ECO:0000256" key="4">
    <source>
        <dbReference type="ARBA" id="ARBA00022692"/>
    </source>
</evidence>
<proteinExistence type="predicted"/>
<keyword evidence="4 8" id="KW-0812">Transmembrane</keyword>
<evidence type="ECO:0000256" key="2">
    <source>
        <dbReference type="ARBA" id="ARBA00022475"/>
    </source>
</evidence>
<evidence type="ECO:0000256" key="8">
    <source>
        <dbReference type="SAM" id="Phobius"/>
    </source>
</evidence>
<dbReference type="InterPro" id="IPR013426">
    <property type="entry name" value="EpsH-like"/>
</dbReference>
<keyword evidence="3" id="KW-0645">Protease</keyword>
<gene>
    <name evidence="9" type="ORF">DGMP_01120</name>
</gene>
<feature type="transmembrane region" description="Helical" evidence="8">
    <location>
        <begin position="215"/>
        <end position="235"/>
    </location>
</feature>
<evidence type="ECO:0000256" key="7">
    <source>
        <dbReference type="ARBA" id="ARBA00023136"/>
    </source>
</evidence>
<keyword evidence="7 8" id="KW-0472">Membrane</keyword>
<dbReference type="NCBIfam" id="TIGR04178">
    <property type="entry name" value="exo_archaeo"/>
    <property type="match status" value="1"/>
</dbReference>
<keyword evidence="2" id="KW-1003">Cell membrane</keyword>
<dbReference type="RefSeq" id="WP_228855653.1">
    <property type="nucleotide sequence ID" value="NZ_AP024086.1"/>
</dbReference>
<feature type="transmembrane region" description="Helical" evidence="8">
    <location>
        <begin position="127"/>
        <end position="146"/>
    </location>
</feature>
<keyword evidence="10" id="KW-1185">Reference proteome</keyword>